<dbReference type="InterPro" id="IPR013320">
    <property type="entry name" value="ConA-like_dom_sf"/>
</dbReference>
<organism evidence="4 5">
    <name type="scientific">Hirsutella minnesotensis 3608</name>
    <dbReference type="NCBI Taxonomy" id="1043627"/>
    <lineage>
        <taxon>Eukaryota</taxon>
        <taxon>Fungi</taxon>
        <taxon>Dikarya</taxon>
        <taxon>Ascomycota</taxon>
        <taxon>Pezizomycotina</taxon>
        <taxon>Sordariomycetes</taxon>
        <taxon>Hypocreomycetidae</taxon>
        <taxon>Hypocreales</taxon>
        <taxon>Ophiocordycipitaceae</taxon>
        <taxon>Hirsutella</taxon>
    </lineage>
</organism>
<proteinExistence type="predicted"/>
<dbReference type="EMBL" id="KQ030516">
    <property type="protein sequence ID" value="KJZ75628.1"/>
    <property type="molecule type" value="Genomic_DNA"/>
</dbReference>
<accession>A0A0F7ZUX6</accession>
<feature type="compositionally biased region" description="Polar residues" evidence="1">
    <location>
        <begin position="492"/>
        <end position="501"/>
    </location>
</feature>
<feature type="region of interest" description="Disordered" evidence="1">
    <location>
        <begin position="688"/>
        <end position="956"/>
    </location>
</feature>
<gene>
    <name evidence="4" type="ORF">HIM_05091</name>
</gene>
<feature type="compositionally biased region" description="Basic and acidic residues" evidence="1">
    <location>
        <begin position="719"/>
        <end position="731"/>
    </location>
</feature>
<dbReference type="Gene3D" id="2.60.120.200">
    <property type="match status" value="1"/>
</dbReference>
<feature type="domain" description="GH16" evidence="3">
    <location>
        <begin position="30"/>
        <end position="267"/>
    </location>
</feature>
<name>A0A0F7ZUX6_9HYPO</name>
<feature type="region of interest" description="Disordered" evidence="1">
    <location>
        <begin position="345"/>
        <end position="501"/>
    </location>
</feature>
<dbReference type="OrthoDB" id="192832at2759"/>
<dbReference type="GO" id="GO:0009251">
    <property type="term" value="P:glucan catabolic process"/>
    <property type="evidence" value="ECO:0007669"/>
    <property type="project" value="TreeGrafter"/>
</dbReference>
<feature type="compositionally biased region" description="Polar residues" evidence="1">
    <location>
        <begin position="468"/>
        <end position="482"/>
    </location>
</feature>
<keyword evidence="2" id="KW-0732">Signal</keyword>
<feature type="compositionally biased region" description="Basic and acidic residues" evidence="1">
    <location>
        <begin position="905"/>
        <end position="915"/>
    </location>
</feature>
<dbReference type="Pfam" id="PF26113">
    <property type="entry name" value="GH16_XgeA"/>
    <property type="match status" value="1"/>
</dbReference>
<protein>
    <recommendedName>
        <fullName evidence="3">GH16 domain-containing protein</fullName>
    </recommendedName>
</protein>
<feature type="compositionally biased region" description="Low complexity" evidence="1">
    <location>
        <begin position="444"/>
        <end position="460"/>
    </location>
</feature>
<feature type="chain" id="PRO_5002526030" description="GH16 domain-containing protein" evidence="2">
    <location>
        <begin position="22"/>
        <end position="1005"/>
    </location>
</feature>
<feature type="signal peptide" evidence="2">
    <location>
        <begin position="1"/>
        <end position="21"/>
    </location>
</feature>
<dbReference type="PROSITE" id="PS51762">
    <property type="entry name" value="GH16_2"/>
    <property type="match status" value="1"/>
</dbReference>
<dbReference type="InterPro" id="IPR000757">
    <property type="entry name" value="Beta-glucanase-like"/>
</dbReference>
<evidence type="ECO:0000256" key="1">
    <source>
        <dbReference type="SAM" id="MobiDB-lite"/>
    </source>
</evidence>
<dbReference type="PANTHER" id="PTHR10963:SF24">
    <property type="entry name" value="GLYCOSIDASE C21B10.07-RELATED"/>
    <property type="match status" value="1"/>
</dbReference>
<dbReference type="SUPFAM" id="SSF49899">
    <property type="entry name" value="Concanavalin A-like lectins/glucanases"/>
    <property type="match status" value="1"/>
</dbReference>
<evidence type="ECO:0000259" key="3">
    <source>
        <dbReference type="PROSITE" id="PS51762"/>
    </source>
</evidence>
<dbReference type="InterPro" id="IPR050546">
    <property type="entry name" value="Glycosyl_Hydrlase_16"/>
</dbReference>
<sequence>MAPSLGQLSTAVLAVAGGAAAERFKLADSYDYTNFFEKFNWMTHPDYNNGHVKYQSLDKALEKGIAAINGKEIYLGVDHTTKFTDDFNPGRPSFRIESKAVYGHGLIVGRFNHMPKPVCGSWPAFWTLGSGRDWPNAGEIDIYEGWNENFINKPAIHVGNDATYGSCMLDGANQTSPVHTAKNCDNTFQNPPLQWRNEGCVAHEKDNGIWGSPNGGTQAMEWTSDYIKIYTWPRGSEPADIDSSTPDTSTWGMPSVNLKKEYCDIDKAFTEQRIILNVALCGNPVGEHYFWNEFKGQSGNSCSVTTQEKTCVDYVSRHPEDFEDVHYKVQDIRYFELDKSTATTSHVSTSTTSKMTSSQSTTSTSSSTSSKETTSKSTKQVSTSSSKAMTSSQATSSHPSTSAFTPASSTSTKPTTSMTRKQSSSKIPTSSTAGTSSIEPKVVSSSMSTSGSSTSNLSSSIKALKPVGSSSRPTAAIPTTLNRESKKPVHPATTSQAIVPTSTKVHGSVHVYDTSAMTESPVEMTTSTVYTTSVSTITSCPPHVDARACSGGRFVTTVTIPLYTTICPVDAIETSGPKPTNIPGVVPETVVAKVTKIYTITSCPPTVVRCTVGSATTEIGTTTYCPGVQCALPTPDAHREASTEGSHDAQAAICPGPLCRANKVFSGMNQGKNRLGQDFEGKNKTWETEKVRGHVASGNGIKPSVEESKVHAGSANSKGSDKAIPHGKDMDIDVFGADDAATQPPAEKQGKTPVEQGVGQSDSRKKGKTVVELALADNEDKQRVPNNEDAAAPADKTPEVQSSNDETDCEAPDCQGQAPVRGSPVHKVPGGEVPGPVSAKEPEAEGTLAQDDSRDKSGVDAQAAATAQVDLDVGDDEGAVDQAIGEKHADDEAVAVPPSHGKPAGNEKEAAKPQDEVSSSPMRPSDSEAASPSQPPPTEAINLGKEEPASQPTDAKCEGAVCDVTKADRGGECVGDDCPTLVTGSAVKASLNIGLALVGVAIALF</sequence>
<dbReference type="PANTHER" id="PTHR10963">
    <property type="entry name" value="GLYCOSYL HYDROLASE-RELATED"/>
    <property type="match status" value="1"/>
</dbReference>
<keyword evidence="5" id="KW-1185">Reference proteome</keyword>
<reference evidence="4 5" key="1">
    <citation type="journal article" date="2014" name="Genome Biol. Evol.">
        <title>Comparative genomics and transcriptomics analyses reveal divergent lifestyle features of nematode endoparasitic fungus Hirsutella minnesotensis.</title>
        <authorList>
            <person name="Lai Y."/>
            <person name="Liu K."/>
            <person name="Zhang X."/>
            <person name="Zhang X."/>
            <person name="Li K."/>
            <person name="Wang N."/>
            <person name="Shu C."/>
            <person name="Wu Y."/>
            <person name="Wang C."/>
            <person name="Bushley K.E."/>
            <person name="Xiang M."/>
            <person name="Liu X."/>
        </authorList>
    </citation>
    <scope>NUCLEOTIDE SEQUENCE [LARGE SCALE GENOMIC DNA]</scope>
    <source>
        <strain evidence="4 5">3608</strain>
    </source>
</reference>
<evidence type="ECO:0000313" key="5">
    <source>
        <dbReference type="Proteomes" id="UP000054481"/>
    </source>
</evidence>
<evidence type="ECO:0000313" key="4">
    <source>
        <dbReference type="EMBL" id="KJZ75628.1"/>
    </source>
</evidence>
<evidence type="ECO:0000256" key="2">
    <source>
        <dbReference type="SAM" id="SignalP"/>
    </source>
</evidence>
<dbReference type="AlphaFoldDB" id="A0A0F7ZUX6"/>
<dbReference type="GO" id="GO:0004553">
    <property type="term" value="F:hydrolase activity, hydrolyzing O-glycosyl compounds"/>
    <property type="evidence" value="ECO:0007669"/>
    <property type="project" value="InterPro"/>
</dbReference>
<dbReference type="Proteomes" id="UP000054481">
    <property type="component" value="Unassembled WGS sequence"/>
</dbReference>
<feature type="compositionally biased region" description="Low complexity" evidence="1">
    <location>
        <begin position="859"/>
        <end position="871"/>
    </location>
</feature>
<feature type="compositionally biased region" description="Polar residues" evidence="1">
    <location>
        <begin position="916"/>
        <end position="932"/>
    </location>
</feature>
<feature type="compositionally biased region" description="Polar residues" evidence="1">
    <location>
        <begin position="420"/>
        <end position="438"/>
    </location>
</feature>
<feature type="compositionally biased region" description="Low complexity" evidence="1">
    <location>
        <begin position="345"/>
        <end position="419"/>
    </location>
</feature>